<feature type="domain" description="Cytochrome c" evidence="6">
    <location>
        <begin position="328"/>
        <end position="418"/>
    </location>
</feature>
<dbReference type="RefSeq" id="WP_209651289.1">
    <property type="nucleotide sequence ID" value="NZ_JBEPNW010000003.1"/>
</dbReference>
<feature type="domain" description="Cytochrome c" evidence="6">
    <location>
        <begin position="201"/>
        <end position="308"/>
    </location>
</feature>
<evidence type="ECO:0000259" key="6">
    <source>
        <dbReference type="PROSITE" id="PS51007"/>
    </source>
</evidence>
<dbReference type="EMBL" id="JBEPNW010000003">
    <property type="protein sequence ID" value="MET3869508.1"/>
    <property type="molecule type" value="Genomic_DNA"/>
</dbReference>
<keyword evidence="3 4" id="KW-0408">Iron</keyword>
<accession>A0ABV2NSZ4</accession>
<comment type="caution">
    <text evidence="7">The sequence shown here is derived from an EMBL/GenBank/DDBJ whole genome shotgun (WGS) entry which is preliminary data.</text>
</comment>
<dbReference type="InterPro" id="IPR036909">
    <property type="entry name" value="Cyt_c-like_dom_sf"/>
</dbReference>
<dbReference type="InterPro" id="IPR051459">
    <property type="entry name" value="Cytochrome_c-type_DH"/>
</dbReference>
<dbReference type="InterPro" id="IPR014353">
    <property type="entry name" value="Membr-bd_ADH_cyt_c"/>
</dbReference>
<dbReference type="PANTHER" id="PTHR35008">
    <property type="entry name" value="BLL4482 PROTEIN-RELATED"/>
    <property type="match status" value="1"/>
</dbReference>
<evidence type="ECO:0000256" key="1">
    <source>
        <dbReference type="ARBA" id="ARBA00022617"/>
    </source>
</evidence>
<evidence type="ECO:0000256" key="3">
    <source>
        <dbReference type="ARBA" id="ARBA00023004"/>
    </source>
</evidence>
<proteinExistence type="predicted"/>
<dbReference type="PIRSF" id="PIRSF000018">
    <property type="entry name" value="Mb_ADH_cyt_c"/>
    <property type="match status" value="1"/>
</dbReference>
<dbReference type="PANTHER" id="PTHR35008:SF4">
    <property type="entry name" value="BLL4482 PROTEIN"/>
    <property type="match status" value="1"/>
</dbReference>
<evidence type="ECO:0000256" key="5">
    <source>
        <dbReference type="SAM" id="MobiDB-lite"/>
    </source>
</evidence>
<keyword evidence="8" id="KW-1185">Reference proteome</keyword>
<sequence>MRIPSLLTTPARRVGAGLAAALAVAVSAAGLVASGALERSVVARDVETPLSAEALRGLAPRGAKVAAAADCFACHTARGGAPWAGGLPLETPFGTIHATNISPSPQGIGGWSRADFHRALRDGIAPGGRHLYPAMPYTSYRGLTPEDVDGLYAYLMTRAPVAIENRTNTLAFPFDQRWTLAAWNLLSLPATVAAPDPGRSPLWNRGRYVADALGHCGECHTPRNAIQALRADAAYRGATIEGVEAPDITPAGLARMGFTPHGLVGFMRSGLSAQGGATHQMFDVVHFSTQHMGEADLTALSAYLFDRDALPAEPETPVAATPAPIPAAVAARGRASYAGLCAGCHGGAGEGIPHVSVPLRTNAAMRVAGAGGLLRAILAGLPAQRFPGNERMEAMPPFAALIDDAALADLATWMRAEWGGQGQAVTPNEVARQRAGLRADASN</sequence>
<evidence type="ECO:0000256" key="2">
    <source>
        <dbReference type="ARBA" id="ARBA00022723"/>
    </source>
</evidence>
<dbReference type="InterPro" id="IPR009056">
    <property type="entry name" value="Cyt_c-like_dom"/>
</dbReference>
<feature type="region of interest" description="Disordered" evidence="5">
    <location>
        <begin position="424"/>
        <end position="443"/>
    </location>
</feature>
<feature type="domain" description="Cytochrome c" evidence="6">
    <location>
        <begin position="57"/>
        <end position="159"/>
    </location>
</feature>
<dbReference type="SUPFAM" id="SSF46626">
    <property type="entry name" value="Cytochrome c"/>
    <property type="match status" value="3"/>
</dbReference>
<evidence type="ECO:0000313" key="7">
    <source>
        <dbReference type="EMBL" id="MET3869508.1"/>
    </source>
</evidence>
<evidence type="ECO:0000313" key="8">
    <source>
        <dbReference type="Proteomes" id="UP001549119"/>
    </source>
</evidence>
<dbReference type="Proteomes" id="UP001549119">
    <property type="component" value="Unassembled WGS sequence"/>
</dbReference>
<dbReference type="Pfam" id="PF00034">
    <property type="entry name" value="Cytochrom_C"/>
    <property type="match status" value="2"/>
</dbReference>
<reference evidence="7 8" key="1">
    <citation type="submission" date="2024-06" db="EMBL/GenBank/DDBJ databases">
        <title>Genomics of switchgrass bacterial isolates.</title>
        <authorList>
            <person name="Shade A."/>
        </authorList>
    </citation>
    <scope>NUCLEOTIDE SEQUENCE [LARGE SCALE GENOMIC DNA]</scope>
    <source>
        <strain evidence="7 8">PvP084</strain>
    </source>
</reference>
<keyword evidence="1 4" id="KW-0349">Heme</keyword>
<name>A0ABV2NSZ4_9HYPH</name>
<organism evidence="7 8">
    <name type="scientific">Methylobacterium radiotolerans</name>
    <dbReference type="NCBI Taxonomy" id="31998"/>
    <lineage>
        <taxon>Bacteria</taxon>
        <taxon>Pseudomonadati</taxon>
        <taxon>Pseudomonadota</taxon>
        <taxon>Alphaproteobacteria</taxon>
        <taxon>Hyphomicrobiales</taxon>
        <taxon>Methylobacteriaceae</taxon>
        <taxon>Methylobacterium</taxon>
    </lineage>
</organism>
<keyword evidence="2 4" id="KW-0479">Metal-binding</keyword>
<gene>
    <name evidence="7" type="ORF">ABIC20_006886</name>
</gene>
<dbReference type="Gene3D" id="1.10.760.10">
    <property type="entry name" value="Cytochrome c-like domain"/>
    <property type="match status" value="2"/>
</dbReference>
<evidence type="ECO:0000256" key="4">
    <source>
        <dbReference type="PROSITE-ProRule" id="PRU00433"/>
    </source>
</evidence>
<dbReference type="PROSITE" id="PS51007">
    <property type="entry name" value="CYTC"/>
    <property type="match status" value="3"/>
</dbReference>
<protein>
    <submittedName>
        <fullName evidence="7">Mono/diheme cytochrome c family protein</fullName>
    </submittedName>
</protein>